<feature type="domain" description="AMP-activated protein kinase glycogen-binding" evidence="2">
    <location>
        <begin position="203"/>
        <end position="275"/>
    </location>
</feature>
<keyword evidence="4" id="KW-1185">Reference proteome</keyword>
<dbReference type="Pfam" id="PF16561">
    <property type="entry name" value="AMPK1_CBM"/>
    <property type="match status" value="1"/>
</dbReference>
<evidence type="ECO:0000313" key="3">
    <source>
        <dbReference type="EMBL" id="VDP53402.1"/>
    </source>
</evidence>
<dbReference type="Gene3D" id="2.60.40.10">
    <property type="entry name" value="Immunoglobulins"/>
    <property type="match status" value="1"/>
</dbReference>
<dbReference type="AlphaFoldDB" id="A0A183JAW7"/>
<dbReference type="EMBL" id="UZAM01019785">
    <property type="protein sequence ID" value="VDP53402.1"/>
    <property type="molecule type" value="Genomic_DNA"/>
</dbReference>
<gene>
    <name evidence="3" type="ORF">SBAD_LOCUS13016</name>
</gene>
<accession>A0A183JAW7</accession>
<dbReference type="InterPro" id="IPR032640">
    <property type="entry name" value="AMPK1_CBM"/>
</dbReference>
<comment type="function">
    <text evidence="1">Non-catalytic subunit of AMP-activated protein kinase (AMPK), an energy sensor protein kinase that plays a key role in regulating cellular energy metabolism. In response to reduction of intracellular ATP levels, AMPK activates energy-producing pathways and inhibits energy-consuming processes: inhibits protein, carbohydrate and lipid biosynthesis, as well as cell growth and proliferation. AMPK acts via direct phosphorylation of metabolic enzymes, and by longer-term effects via phosphorylation of transcription regulators. Also acts as a regulator of cellular polarity by remodeling the actin cytoskeleton; probably by indirectly activating myosin. Beta non-catalytic subunit acts as a scaffold on which the AMPK complex assembles, via its C-terminus that bridges alpha (PRKAA1 or PRKAA2) and gamma subunits (PRKAG1, PRKAG2 or PRKAG3).</text>
</comment>
<dbReference type="InterPro" id="IPR014756">
    <property type="entry name" value="Ig_E-set"/>
</dbReference>
<evidence type="ECO:0000259" key="2">
    <source>
        <dbReference type="Pfam" id="PF16561"/>
    </source>
</evidence>
<evidence type="ECO:0000313" key="4">
    <source>
        <dbReference type="Proteomes" id="UP000270296"/>
    </source>
</evidence>
<reference evidence="5" key="1">
    <citation type="submission" date="2016-06" db="UniProtKB">
        <authorList>
            <consortium name="WormBaseParasite"/>
        </authorList>
    </citation>
    <scope>IDENTIFICATION</scope>
</reference>
<evidence type="ECO:0000256" key="1">
    <source>
        <dbReference type="ARBA" id="ARBA00025180"/>
    </source>
</evidence>
<dbReference type="SUPFAM" id="SSF81296">
    <property type="entry name" value="E set domains"/>
    <property type="match status" value="1"/>
</dbReference>
<dbReference type="CDD" id="cd02859">
    <property type="entry name" value="E_set_AMPKbeta_like_N"/>
    <property type="match status" value="1"/>
</dbReference>
<organism evidence="5">
    <name type="scientific">Soboliphyme baturini</name>
    <dbReference type="NCBI Taxonomy" id="241478"/>
    <lineage>
        <taxon>Eukaryota</taxon>
        <taxon>Metazoa</taxon>
        <taxon>Ecdysozoa</taxon>
        <taxon>Nematoda</taxon>
        <taxon>Enoplea</taxon>
        <taxon>Dorylaimia</taxon>
        <taxon>Dioctophymatida</taxon>
        <taxon>Dioctophymatoidea</taxon>
        <taxon>Soboliphymatidae</taxon>
        <taxon>Soboliphyme</taxon>
    </lineage>
</organism>
<dbReference type="WBParaSite" id="SBAD_0001343001-mRNA-1">
    <property type="protein sequence ID" value="SBAD_0001343001-mRNA-1"/>
    <property type="gene ID" value="SBAD_0001343001"/>
</dbReference>
<evidence type="ECO:0000313" key="5">
    <source>
        <dbReference type="WBParaSite" id="SBAD_0001343001-mRNA-1"/>
    </source>
</evidence>
<dbReference type="Proteomes" id="UP000270296">
    <property type="component" value="Unassembled WGS sequence"/>
</dbReference>
<proteinExistence type="predicted"/>
<reference evidence="3 4" key="2">
    <citation type="submission" date="2018-11" db="EMBL/GenBank/DDBJ databases">
        <authorList>
            <consortium name="Pathogen Informatics"/>
        </authorList>
    </citation>
    <scope>NUCLEOTIDE SEQUENCE [LARGE SCALE GENOMIC DNA]</scope>
</reference>
<dbReference type="OrthoDB" id="5917859at2759"/>
<dbReference type="InterPro" id="IPR013783">
    <property type="entry name" value="Ig-like_fold"/>
</dbReference>
<name>A0A183JAW7_9BILA</name>
<protein>
    <submittedName>
        <fullName evidence="5">AMPK1_CBM domain-containing protein</fullName>
    </submittedName>
</protein>
<sequence>MTGKCFDFSKDIGGHLLNGRQSVEDRECLLNEINGLKGELSKQIDLTKWYKNEGEHFKHVMAEMRGKITDMEQQIYYLNAKLCECSKPAMSADFGTPGSSDMQDRVYQLECEKTEMRNSMQDLNDKIKWYINETEYFRNEIKAKDNWCGQLSQYKDKVYYFLPNSFLVRKEPYVDRNKWILAMWKENENLTLVSREFKIRSPDAHQVYLAASFFNWECLVLMHRHEDGMWRIQVDVPCGHHEFRFIEIDSKRWSTSDEYDSCWNDFGSCNNWILV</sequence>